<feature type="region of interest" description="Disordered" evidence="10">
    <location>
        <begin position="567"/>
        <end position="630"/>
    </location>
</feature>
<feature type="domain" description="Helicase ATP-binding" evidence="11">
    <location>
        <begin position="44"/>
        <end position="227"/>
    </location>
</feature>
<sequence length="630" mass="70163">MIDSHLVDSKSTFSSFSHLLDGRILSALADMGFARPTLVQAKAIPLALESRDILARARTGSGKTAAYCIPILQKILRAKSSLDGQDPTRQTTRALILVPTKELAEQVTAYLKGSCKYCEDVVVSNLASASVSHLQKSLASERPDIVVSTPSRALSLLQSKVLIVSSLESLVIDEADLILSYGHDEDVREIFSGAYLPKVYQSFLMSATMTEDVELLKGLALRNPAMLKLEDSEDDAARLTQYAVRCSEVDKFLLTYVMLKLKLIKGKCILFVNDVDRSYRLKLFLEQFSIKSCVLNSELPLNSRYHTVQEFNKGVYDYIIATDESGIKGAEQDEDSGGEDEAEEFTSTQRDPETAEPSEDSNSNSRKRKRAEASSASDSKSRKRKHKKGGSDKEYGVTRGVDFIDVACVLNFDLPSSSRSYTHRVGRTARAGRTGMALSFVVPKEEWGKNKSVGCLPSAKEDEVVFDKIEKEQGARGSKIKEYKFDMKQVEAFRYRMEDALRAVTRSAIKEARIKEMKMEILNSDKLKAHFEDNPLDLEYLRHDKPLHPTRIQPHMKHIPKYLLPRTAPVPTVEGDGAQGNTQKGTQSGFVPFRKDSGRSRGRGRGGKNSRGGGRDRGRKKADPLRKFGR</sequence>
<dbReference type="InterPro" id="IPR001650">
    <property type="entry name" value="Helicase_C-like"/>
</dbReference>
<evidence type="ECO:0000256" key="10">
    <source>
        <dbReference type="SAM" id="MobiDB-lite"/>
    </source>
</evidence>
<dbReference type="PANTHER" id="PTHR47959">
    <property type="entry name" value="ATP-DEPENDENT RNA HELICASE RHLE-RELATED"/>
    <property type="match status" value="1"/>
</dbReference>
<reference evidence="13 14" key="1">
    <citation type="submission" date="2015-12" db="EMBL/GenBank/DDBJ databases">
        <title>Draft genome sequence of Moniliophthora roreri, the causal agent of frosty pod rot of cacao.</title>
        <authorList>
            <person name="Aime M.C."/>
            <person name="Diaz-Valderrama J.R."/>
            <person name="Kijpornyongpan T."/>
            <person name="Phillips-Mora W."/>
        </authorList>
    </citation>
    <scope>NUCLEOTIDE SEQUENCE [LARGE SCALE GENOMIC DNA]</scope>
    <source>
        <strain evidence="13 14">MCA 2952</strain>
    </source>
</reference>
<evidence type="ECO:0000313" key="14">
    <source>
        <dbReference type="Proteomes" id="UP000054988"/>
    </source>
</evidence>
<evidence type="ECO:0000256" key="8">
    <source>
        <dbReference type="ARBA" id="ARBA00038041"/>
    </source>
</evidence>
<evidence type="ECO:0000256" key="3">
    <source>
        <dbReference type="ARBA" id="ARBA00022741"/>
    </source>
</evidence>
<evidence type="ECO:0000256" key="6">
    <source>
        <dbReference type="ARBA" id="ARBA00022840"/>
    </source>
</evidence>
<dbReference type="Pfam" id="PF00271">
    <property type="entry name" value="Helicase_C"/>
    <property type="match status" value="2"/>
</dbReference>
<feature type="compositionally biased region" description="Polar residues" evidence="10">
    <location>
        <begin position="579"/>
        <end position="589"/>
    </location>
</feature>
<dbReference type="CDD" id="cd18787">
    <property type="entry name" value="SF2_C_DEAD"/>
    <property type="match status" value="1"/>
</dbReference>
<comment type="caution">
    <text evidence="13">The sequence shown here is derived from an EMBL/GenBank/DDBJ whole genome shotgun (WGS) entry which is preliminary data.</text>
</comment>
<feature type="compositionally biased region" description="Basic and acidic residues" evidence="10">
    <location>
        <begin position="613"/>
        <end position="630"/>
    </location>
</feature>
<gene>
    <name evidence="13" type="ORF">WG66_6324</name>
</gene>
<dbReference type="InterPro" id="IPR011545">
    <property type="entry name" value="DEAD/DEAH_box_helicase_dom"/>
</dbReference>
<dbReference type="CDD" id="cd17961">
    <property type="entry name" value="DEADc_DDX56"/>
    <property type="match status" value="1"/>
</dbReference>
<dbReference type="PROSITE" id="PS51194">
    <property type="entry name" value="HELICASE_CTER"/>
    <property type="match status" value="1"/>
</dbReference>
<dbReference type="PROSITE" id="PS51192">
    <property type="entry name" value="HELICASE_ATP_BIND_1"/>
    <property type="match status" value="1"/>
</dbReference>
<comment type="catalytic activity">
    <reaction evidence="9">
        <text>ATP + H2O = ADP + phosphate + H(+)</text>
        <dbReference type="Rhea" id="RHEA:13065"/>
        <dbReference type="ChEBI" id="CHEBI:15377"/>
        <dbReference type="ChEBI" id="CHEBI:15378"/>
        <dbReference type="ChEBI" id="CHEBI:30616"/>
        <dbReference type="ChEBI" id="CHEBI:43474"/>
        <dbReference type="ChEBI" id="CHEBI:456216"/>
        <dbReference type="EC" id="3.6.4.13"/>
    </reaction>
</comment>
<dbReference type="AlphaFoldDB" id="A0A0W0FXR3"/>
<keyword evidence="5 13" id="KW-0347">Helicase</keyword>
<keyword evidence="4" id="KW-0378">Hydrolase</keyword>
<proteinExistence type="inferred from homology"/>
<dbReference type="GO" id="GO:0003723">
    <property type="term" value="F:RNA binding"/>
    <property type="evidence" value="ECO:0007669"/>
    <property type="project" value="UniProtKB-KW"/>
</dbReference>
<keyword evidence="3" id="KW-0547">Nucleotide-binding</keyword>
<dbReference type="PANTHER" id="PTHR47959:SF21">
    <property type="entry name" value="DEAD-BOX HELICASE 56"/>
    <property type="match status" value="1"/>
</dbReference>
<dbReference type="SMART" id="SM00490">
    <property type="entry name" value="HELICc"/>
    <property type="match status" value="1"/>
</dbReference>
<dbReference type="eggNOG" id="KOG0346">
    <property type="taxonomic scope" value="Eukaryota"/>
</dbReference>
<dbReference type="Proteomes" id="UP000054988">
    <property type="component" value="Unassembled WGS sequence"/>
</dbReference>
<comment type="function">
    <text evidence="1">ATP-binding RNA helicase involved in the biogenesis of 60S ribosomal subunits and is required for the normal formation of 25S and 5.8S rRNAs.</text>
</comment>
<dbReference type="SMART" id="SM00487">
    <property type="entry name" value="DEXDc"/>
    <property type="match status" value="1"/>
</dbReference>
<evidence type="ECO:0000313" key="13">
    <source>
        <dbReference type="EMBL" id="KTB41065.1"/>
    </source>
</evidence>
<evidence type="ECO:0000256" key="2">
    <source>
        <dbReference type="ARBA" id="ARBA00012552"/>
    </source>
</evidence>
<feature type="region of interest" description="Disordered" evidence="10">
    <location>
        <begin position="329"/>
        <end position="394"/>
    </location>
</feature>
<evidence type="ECO:0000256" key="4">
    <source>
        <dbReference type="ARBA" id="ARBA00022801"/>
    </source>
</evidence>
<evidence type="ECO:0000256" key="9">
    <source>
        <dbReference type="ARBA" id="ARBA00047984"/>
    </source>
</evidence>
<dbReference type="Gene3D" id="3.40.50.300">
    <property type="entry name" value="P-loop containing nucleotide triphosphate hydrolases"/>
    <property type="match status" value="2"/>
</dbReference>
<accession>A0A0W0FXR3</accession>
<dbReference type="InterPro" id="IPR050079">
    <property type="entry name" value="DEAD_box_RNA_helicase"/>
</dbReference>
<dbReference type="InterPro" id="IPR014001">
    <property type="entry name" value="Helicase_ATP-bd"/>
</dbReference>
<organism evidence="13 14">
    <name type="scientific">Moniliophthora roreri</name>
    <name type="common">Frosty pod rot fungus</name>
    <name type="synonym">Monilia roreri</name>
    <dbReference type="NCBI Taxonomy" id="221103"/>
    <lineage>
        <taxon>Eukaryota</taxon>
        <taxon>Fungi</taxon>
        <taxon>Dikarya</taxon>
        <taxon>Basidiomycota</taxon>
        <taxon>Agaricomycotina</taxon>
        <taxon>Agaricomycetes</taxon>
        <taxon>Agaricomycetidae</taxon>
        <taxon>Agaricales</taxon>
        <taxon>Marasmiineae</taxon>
        <taxon>Marasmiaceae</taxon>
        <taxon>Moniliophthora</taxon>
    </lineage>
</organism>
<dbReference type="GO" id="GO:0003724">
    <property type="term" value="F:RNA helicase activity"/>
    <property type="evidence" value="ECO:0007669"/>
    <property type="project" value="UniProtKB-EC"/>
</dbReference>
<dbReference type="EC" id="3.6.4.13" evidence="2"/>
<dbReference type="GO" id="GO:0005524">
    <property type="term" value="F:ATP binding"/>
    <property type="evidence" value="ECO:0007669"/>
    <property type="project" value="UniProtKB-KW"/>
</dbReference>
<evidence type="ECO:0000256" key="1">
    <source>
        <dbReference type="ARBA" id="ARBA00003706"/>
    </source>
</evidence>
<dbReference type="EMBL" id="LATX01001515">
    <property type="protein sequence ID" value="KTB41065.1"/>
    <property type="molecule type" value="Genomic_DNA"/>
</dbReference>
<dbReference type="Pfam" id="PF00270">
    <property type="entry name" value="DEAD"/>
    <property type="match status" value="1"/>
</dbReference>
<evidence type="ECO:0000259" key="12">
    <source>
        <dbReference type="PROSITE" id="PS51194"/>
    </source>
</evidence>
<dbReference type="InterPro" id="IPR027417">
    <property type="entry name" value="P-loop_NTPase"/>
</dbReference>
<dbReference type="GO" id="GO:0016787">
    <property type="term" value="F:hydrolase activity"/>
    <property type="evidence" value="ECO:0007669"/>
    <property type="project" value="UniProtKB-KW"/>
</dbReference>
<comment type="similarity">
    <text evidence="8">Belongs to the DEAD box helicase family. DDX56/DBP9 subfamily.</text>
</comment>
<dbReference type="SUPFAM" id="SSF52540">
    <property type="entry name" value="P-loop containing nucleoside triphosphate hydrolases"/>
    <property type="match status" value="2"/>
</dbReference>
<name>A0A0W0FXR3_MONRR</name>
<dbReference type="GO" id="GO:0005829">
    <property type="term" value="C:cytosol"/>
    <property type="evidence" value="ECO:0007669"/>
    <property type="project" value="TreeGrafter"/>
</dbReference>
<protein>
    <recommendedName>
        <fullName evidence="2">RNA helicase</fullName>
        <ecNumber evidence="2">3.6.4.13</ecNumber>
    </recommendedName>
</protein>
<evidence type="ECO:0000256" key="5">
    <source>
        <dbReference type="ARBA" id="ARBA00022806"/>
    </source>
</evidence>
<keyword evidence="7" id="KW-0694">RNA-binding</keyword>
<keyword evidence="6" id="KW-0067">ATP-binding</keyword>
<feature type="compositionally biased region" description="Acidic residues" evidence="10">
    <location>
        <begin position="332"/>
        <end position="344"/>
    </location>
</feature>
<feature type="domain" description="Helicase C-terminal" evidence="12">
    <location>
        <begin position="253"/>
        <end position="491"/>
    </location>
</feature>
<evidence type="ECO:0000259" key="11">
    <source>
        <dbReference type="PROSITE" id="PS51192"/>
    </source>
</evidence>
<evidence type="ECO:0000256" key="7">
    <source>
        <dbReference type="ARBA" id="ARBA00022884"/>
    </source>
</evidence>